<accession>A0A537K4E8</accession>
<dbReference type="EMBL" id="VBAK01000108">
    <property type="protein sequence ID" value="TMI90653.1"/>
    <property type="molecule type" value="Genomic_DNA"/>
</dbReference>
<dbReference type="EC" id="2.5.1.6" evidence="2"/>
<protein>
    <submittedName>
        <fullName evidence="2">Methionine adenosyltransferase</fullName>
        <ecNumber evidence="2">2.5.1.6</ecNumber>
    </submittedName>
</protein>
<dbReference type="AlphaFoldDB" id="A0A537K4E8"/>
<dbReference type="PANTHER" id="PTHR36697:SF1">
    <property type="entry name" value="S-ADENOSYLMETHIONINE SYNTHASE"/>
    <property type="match status" value="1"/>
</dbReference>
<reference evidence="2 3" key="1">
    <citation type="journal article" date="2019" name="Nat. Microbiol.">
        <title>Mediterranean grassland soil C-N compound turnover is dependent on rainfall and depth, and is mediated by genomically divergent microorganisms.</title>
        <authorList>
            <person name="Diamond S."/>
            <person name="Andeer P.F."/>
            <person name="Li Z."/>
            <person name="Crits-Christoph A."/>
            <person name="Burstein D."/>
            <person name="Anantharaman K."/>
            <person name="Lane K.R."/>
            <person name="Thomas B.C."/>
            <person name="Pan C."/>
            <person name="Northen T.R."/>
            <person name="Banfield J.F."/>
        </authorList>
    </citation>
    <scope>NUCLEOTIDE SEQUENCE [LARGE SCALE GENOMIC DNA]</scope>
    <source>
        <strain evidence="2">NP_3</strain>
    </source>
</reference>
<dbReference type="InterPro" id="IPR027790">
    <property type="entry name" value="AdoMet_synthase_2_family"/>
</dbReference>
<dbReference type="InterPro" id="IPR042543">
    <property type="entry name" value="AdoMet_synthase_2"/>
</dbReference>
<comment type="similarity">
    <text evidence="1">Belongs to the AdoMet synthetase 2 family.</text>
</comment>
<dbReference type="NCBIfam" id="NF003363">
    <property type="entry name" value="PRK04439.1-2"/>
    <property type="match status" value="1"/>
</dbReference>
<sequence length="406" mass="44888">MCSIRVETLQGMPVSELQVEMVERKGIGHPDSICDAIMDRVSIELSKEYVSQFGRILHHNIDKAFLVAGDAEVRFGGGIVREPMKLIFGDRATDGLNGREVPIREIAIRTAKNWLRENLRFVDPGGPDTMDGPHMTYQLEIKPGSAELVDIFSRSTIGANDTSAAVGYWPMTETERLVRETEQFINSRTFKEEFPEAGEDVKVMGVRLGRELRLTSAVAFVDRFIESEAQYFRRKQQIYEAVMAFLSKRTTMDKIIFDLNTLDEPGRGVGGIYLSVLGTSAESGDSGQIGRGNKVNGVISINRPMGTEAAAGKNPVSHVGKIYSVFTHQVAQKVAEEVPGVREVYIWMVSQIGKPINEPVTAAQVIVAKGARKSAVERHVHEVVERELAGIQVFCRDLAAGKYSIC</sequence>
<dbReference type="GO" id="GO:0004478">
    <property type="term" value="F:methionine adenosyltransferase activity"/>
    <property type="evidence" value="ECO:0007669"/>
    <property type="project" value="UniProtKB-EC"/>
</dbReference>
<organism evidence="2 3">
    <name type="scientific">Candidatus Segetimicrobium genomatis</name>
    <dbReference type="NCBI Taxonomy" id="2569760"/>
    <lineage>
        <taxon>Bacteria</taxon>
        <taxon>Bacillati</taxon>
        <taxon>Candidatus Sysuimicrobiota</taxon>
        <taxon>Candidatus Sysuimicrobiia</taxon>
        <taxon>Candidatus Sysuimicrobiales</taxon>
        <taxon>Candidatus Segetimicrobiaceae</taxon>
        <taxon>Candidatus Segetimicrobium</taxon>
    </lineage>
</organism>
<gene>
    <name evidence="2" type="ORF">E6H00_06365</name>
</gene>
<dbReference type="Gene3D" id="3.30.300.340">
    <property type="entry name" value="S-adenosylmethionine synthetase, N-terminal domain"/>
    <property type="match status" value="1"/>
</dbReference>
<evidence type="ECO:0000256" key="1">
    <source>
        <dbReference type="ARBA" id="ARBA00006892"/>
    </source>
</evidence>
<evidence type="ECO:0000313" key="3">
    <source>
        <dbReference type="Proteomes" id="UP000318509"/>
    </source>
</evidence>
<keyword evidence="2" id="KW-0808">Transferase</keyword>
<dbReference type="Proteomes" id="UP000318509">
    <property type="component" value="Unassembled WGS sequence"/>
</dbReference>
<dbReference type="Gene3D" id="3.30.300.10">
    <property type="match status" value="1"/>
</dbReference>
<dbReference type="Pfam" id="PF01941">
    <property type="entry name" value="AdoMet_Synthase"/>
    <property type="match status" value="1"/>
</dbReference>
<comment type="caution">
    <text evidence="2">The sequence shown here is derived from an EMBL/GenBank/DDBJ whole genome shotgun (WGS) entry which is preliminary data.</text>
</comment>
<name>A0A537K4E8_9BACT</name>
<dbReference type="Gene3D" id="3.30.300.280">
    <property type="entry name" value="S-adenosylmethionine synthetase, C-terminal domain"/>
    <property type="match status" value="1"/>
</dbReference>
<evidence type="ECO:0000313" key="2">
    <source>
        <dbReference type="EMBL" id="TMI90653.1"/>
    </source>
</evidence>
<proteinExistence type="inferred from homology"/>
<dbReference type="PANTHER" id="PTHR36697">
    <property type="entry name" value="S-ADENOSYLMETHIONINE SYNTHASE"/>
    <property type="match status" value="1"/>
</dbReference>
<dbReference type="InterPro" id="IPR042544">
    <property type="entry name" value="AdoMet_synthase_3"/>
</dbReference>